<dbReference type="InterPro" id="IPR022604">
    <property type="entry name" value="DUF2955"/>
</dbReference>
<dbReference type="OrthoDB" id="6222260at2"/>
<feature type="transmembrane region" description="Helical" evidence="1">
    <location>
        <begin position="289"/>
        <end position="308"/>
    </location>
</feature>
<keyword evidence="3" id="KW-1185">Reference proteome</keyword>
<keyword evidence="1" id="KW-0812">Transmembrane</keyword>
<dbReference type="RefSeq" id="WP_128783343.1">
    <property type="nucleotide sequence ID" value="NZ_JAKJSG010000034.1"/>
</dbReference>
<feature type="transmembrane region" description="Helical" evidence="1">
    <location>
        <begin position="143"/>
        <end position="162"/>
    </location>
</feature>
<feature type="transmembrane region" description="Helical" evidence="1">
    <location>
        <begin position="320"/>
        <end position="337"/>
    </location>
</feature>
<evidence type="ECO:0000313" key="3">
    <source>
        <dbReference type="Proteomes" id="UP000287563"/>
    </source>
</evidence>
<feature type="transmembrane region" description="Helical" evidence="1">
    <location>
        <begin position="88"/>
        <end position="106"/>
    </location>
</feature>
<organism evidence="2 3">
    <name type="scientific">Photobacterium chitinilyticum</name>
    <dbReference type="NCBI Taxonomy" id="2485123"/>
    <lineage>
        <taxon>Bacteria</taxon>
        <taxon>Pseudomonadati</taxon>
        <taxon>Pseudomonadota</taxon>
        <taxon>Gammaproteobacteria</taxon>
        <taxon>Vibrionales</taxon>
        <taxon>Vibrionaceae</taxon>
        <taxon>Photobacterium</taxon>
    </lineage>
</organism>
<feature type="transmembrane region" description="Helical" evidence="1">
    <location>
        <begin position="203"/>
        <end position="222"/>
    </location>
</feature>
<feature type="transmembrane region" description="Helical" evidence="1">
    <location>
        <begin position="234"/>
        <end position="253"/>
    </location>
</feature>
<comment type="caution">
    <text evidence="2">The sequence shown here is derived from an EMBL/GenBank/DDBJ whole genome shotgun (WGS) entry which is preliminary data.</text>
</comment>
<dbReference type="AlphaFoldDB" id="A0A3S4TN66"/>
<sequence length="347" mass="38238">MSANCDATTKTLPCFFGRRTLRYTLGVVLAIALAYSIDWTLAYIMPVFVAKFFVDRPAPSRGTFDELFLAMVVTVLIALVVSHGVTQYPLILLLLIGLLMFWAYYLFQDPRWNFFAMILMIAVLLVPYMGIIHPAAALLLGKGLMVSGIGAVVIFWLMHQILPEPIIEPDGSSAQRRDVSLSEPLRVGNALKALAISFPVIVYFYYFQASGALLTLAFIGILSLQLTSPGSIKLSIFLLLTNMVGGILAVIAYELLVVAPWFPFLLAMMTLFAWLFAQKLYLEPHKAPVYAGIFSAMLVVFGSVISGGGKEIDVSFYTRIGQIFLASIYLVLVAWLVDRHASVSGSR</sequence>
<feature type="transmembrane region" description="Helical" evidence="1">
    <location>
        <begin position="112"/>
        <end position="131"/>
    </location>
</feature>
<dbReference type="EMBL" id="RJLM01000002">
    <property type="protein sequence ID" value="RWX56255.1"/>
    <property type="molecule type" value="Genomic_DNA"/>
</dbReference>
<keyword evidence="1" id="KW-0472">Membrane</keyword>
<gene>
    <name evidence="2" type="ORF">EDI28_08225</name>
</gene>
<dbReference type="Pfam" id="PF11168">
    <property type="entry name" value="DUF2955"/>
    <property type="match status" value="1"/>
</dbReference>
<evidence type="ECO:0000313" key="2">
    <source>
        <dbReference type="EMBL" id="RWX56255.1"/>
    </source>
</evidence>
<keyword evidence="1" id="KW-1133">Transmembrane helix</keyword>
<feature type="transmembrane region" description="Helical" evidence="1">
    <location>
        <begin position="259"/>
        <end position="277"/>
    </location>
</feature>
<accession>A0A3S4TN66</accession>
<name>A0A3S4TN66_9GAMM</name>
<proteinExistence type="predicted"/>
<feature type="transmembrane region" description="Helical" evidence="1">
    <location>
        <begin position="64"/>
        <end position="81"/>
    </location>
</feature>
<evidence type="ECO:0000256" key="1">
    <source>
        <dbReference type="SAM" id="Phobius"/>
    </source>
</evidence>
<dbReference type="Proteomes" id="UP000287563">
    <property type="component" value="Unassembled WGS sequence"/>
</dbReference>
<protein>
    <submittedName>
        <fullName evidence="2">DUF2955 domain-containing protein</fullName>
    </submittedName>
</protein>
<reference evidence="2 3" key="1">
    <citation type="submission" date="2018-11" db="EMBL/GenBank/DDBJ databases">
        <title>Photobacterium sp. BEI247 sp. nov., a marine bacterium isolated from Yongle Blue Hole in the South China Sea.</title>
        <authorList>
            <person name="Wang X."/>
        </authorList>
    </citation>
    <scope>NUCLEOTIDE SEQUENCE [LARGE SCALE GENOMIC DNA]</scope>
    <source>
        <strain evidence="3">BEI247</strain>
    </source>
</reference>
<feature type="transmembrane region" description="Helical" evidence="1">
    <location>
        <begin position="21"/>
        <end position="44"/>
    </location>
</feature>